<dbReference type="PROSITE" id="PS51006">
    <property type="entry name" value="PABS_2"/>
    <property type="match status" value="1"/>
</dbReference>
<comment type="caution">
    <text evidence="6">The sequence shown here is derived from an EMBL/GenBank/DDBJ whole genome shotgun (WGS) entry which is preliminary data.</text>
</comment>
<organism evidence="6 7">
    <name type="scientific">Myxococcus fulvus</name>
    <dbReference type="NCBI Taxonomy" id="33"/>
    <lineage>
        <taxon>Bacteria</taxon>
        <taxon>Pseudomonadati</taxon>
        <taxon>Myxococcota</taxon>
        <taxon>Myxococcia</taxon>
        <taxon>Myxococcales</taxon>
        <taxon>Cystobacterineae</taxon>
        <taxon>Myxococcaceae</taxon>
        <taxon>Myxococcus</taxon>
    </lineage>
</organism>
<proteinExistence type="inferred from homology"/>
<dbReference type="Gene3D" id="3.40.50.150">
    <property type="entry name" value="Vaccinia Virus protein VP39"/>
    <property type="match status" value="1"/>
</dbReference>
<comment type="similarity">
    <text evidence="1">Belongs to the spermidine/spermine synthase family.</text>
</comment>
<evidence type="ECO:0000259" key="5">
    <source>
        <dbReference type="PROSITE" id="PS51006"/>
    </source>
</evidence>
<dbReference type="PANTHER" id="PTHR43317">
    <property type="entry name" value="THERMOSPERMINE SYNTHASE ACAULIS5"/>
    <property type="match status" value="1"/>
</dbReference>
<dbReference type="Proteomes" id="UP000321514">
    <property type="component" value="Unassembled WGS sequence"/>
</dbReference>
<dbReference type="AlphaFoldDB" id="A0A511T4Q5"/>
<evidence type="ECO:0000256" key="4">
    <source>
        <dbReference type="PROSITE-ProRule" id="PRU00354"/>
    </source>
</evidence>
<evidence type="ECO:0000313" key="7">
    <source>
        <dbReference type="Proteomes" id="UP000321514"/>
    </source>
</evidence>
<dbReference type="InterPro" id="IPR029063">
    <property type="entry name" value="SAM-dependent_MTases_sf"/>
</dbReference>
<feature type="active site" description="Proton acceptor" evidence="4">
    <location>
        <position position="192"/>
    </location>
</feature>
<evidence type="ECO:0000256" key="1">
    <source>
        <dbReference type="ARBA" id="ARBA00007867"/>
    </source>
</evidence>
<dbReference type="GO" id="GO:0006596">
    <property type="term" value="P:polyamine biosynthetic process"/>
    <property type="evidence" value="ECO:0007669"/>
    <property type="project" value="UniProtKB-UniRule"/>
</dbReference>
<keyword evidence="2 4" id="KW-0808">Transferase</keyword>
<keyword evidence="3 4" id="KW-0620">Polyamine biosynthesis</keyword>
<dbReference type="InterPro" id="IPR030374">
    <property type="entry name" value="PABS"/>
</dbReference>
<evidence type="ECO:0000256" key="3">
    <source>
        <dbReference type="ARBA" id="ARBA00023115"/>
    </source>
</evidence>
<dbReference type="GO" id="GO:0016740">
    <property type="term" value="F:transferase activity"/>
    <property type="evidence" value="ECO:0007669"/>
    <property type="project" value="UniProtKB-UniRule"/>
</dbReference>
<dbReference type="PANTHER" id="PTHR43317:SF1">
    <property type="entry name" value="THERMOSPERMINE SYNTHASE ACAULIS5"/>
    <property type="match status" value="1"/>
</dbReference>
<dbReference type="SUPFAM" id="SSF53335">
    <property type="entry name" value="S-adenosyl-L-methionine-dependent methyltransferases"/>
    <property type="match status" value="1"/>
</dbReference>
<dbReference type="Pfam" id="PF01564">
    <property type="entry name" value="Spermine_synth"/>
    <property type="match status" value="1"/>
</dbReference>
<dbReference type="STRING" id="1334629.MFUL124B02_15180"/>
<gene>
    <name evidence="6" type="ORF">MFU01_39340</name>
</gene>
<protein>
    <recommendedName>
        <fullName evidence="5">PABS domain-containing protein</fullName>
    </recommendedName>
</protein>
<dbReference type="CDD" id="cd02440">
    <property type="entry name" value="AdoMet_MTases"/>
    <property type="match status" value="1"/>
</dbReference>
<sequence length="325" mass="36489">MTWPRAKGPWWRQAPWTRVLSRSGASLGLTSPGARPARTRRTLSRVFRWLNVPRTVLYVGQPGSYRCIVSQDTEGRRYLQFGWDSAYQSVTGQGFPLQLELEYTQGMVAGVAFVAQPRRILMVGVGAGSLPMFLRAALPQAHIDAVDCDAEVLDIARRYFGLREDAQLRLHLAEGRRYIETPGPAYDVILLDAFGPRGVPRLLATWEFLRAVRARLTPEGAVVSNVHRSPNPLYPAMLQTWRASFEQLHAFDARTTANRVFVGLTTSRKVSRGALKARAGPLARAARFNLRGLMTRRLEDREVRRNAEQGLPWPLTAGILRDSDE</sequence>
<accession>A0A511T4Q5</accession>
<dbReference type="EMBL" id="BJXR01000030">
    <property type="protein sequence ID" value="GEN08897.1"/>
    <property type="molecule type" value="Genomic_DNA"/>
</dbReference>
<evidence type="ECO:0000256" key="2">
    <source>
        <dbReference type="ARBA" id="ARBA00022679"/>
    </source>
</evidence>
<feature type="domain" description="PABS" evidence="5">
    <location>
        <begin position="117"/>
        <end position="269"/>
    </location>
</feature>
<reference evidence="6 7" key="1">
    <citation type="submission" date="2019-07" db="EMBL/GenBank/DDBJ databases">
        <title>Whole genome shotgun sequence of Myxococcus fulvus NBRC 100333.</title>
        <authorList>
            <person name="Hosoyama A."/>
            <person name="Uohara A."/>
            <person name="Ohji S."/>
            <person name="Ichikawa N."/>
        </authorList>
    </citation>
    <scope>NUCLEOTIDE SEQUENCE [LARGE SCALE GENOMIC DNA]</scope>
    <source>
        <strain evidence="6 7">NBRC 100333</strain>
    </source>
</reference>
<dbReference type="RefSeq" id="WP_074957188.1">
    <property type="nucleotide sequence ID" value="NZ_BJXR01000030.1"/>
</dbReference>
<evidence type="ECO:0000313" key="6">
    <source>
        <dbReference type="EMBL" id="GEN08897.1"/>
    </source>
</evidence>
<name>A0A511T4Q5_MYXFU</name>
<dbReference type="NCBIfam" id="NF037959">
    <property type="entry name" value="MFS_SpdSyn"/>
    <property type="match status" value="1"/>
</dbReference>